<protein>
    <submittedName>
        <fullName evidence="2">Inner membrane protein</fullName>
    </submittedName>
</protein>
<feature type="transmembrane region" description="Helical" evidence="1">
    <location>
        <begin position="90"/>
        <end position="110"/>
    </location>
</feature>
<organism evidence="2 3">
    <name type="scientific">Paenibacillus hunanensis</name>
    <dbReference type="NCBI Taxonomy" id="539262"/>
    <lineage>
        <taxon>Bacteria</taxon>
        <taxon>Bacillati</taxon>
        <taxon>Bacillota</taxon>
        <taxon>Bacilli</taxon>
        <taxon>Bacillales</taxon>
        <taxon>Paenibacillaceae</taxon>
        <taxon>Paenibacillus</taxon>
    </lineage>
</organism>
<keyword evidence="1" id="KW-0472">Membrane</keyword>
<feature type="transmembrane region" description="Helical" evidence="1">
    <location>
        <begin position="64"/>
        <end position="83"/>
    </location>
</feature>
<dbReference type="InterPro" id="IPR007404">
    <property type="entry name" value="YdjM-like"/>
</dbReference>
<keyword evidence="3" id="KW-1185">Reference proteome</keyword>
<proteinExistence type="predicted"/>
<dbReference type="PANTHER" id="PTHR35531:SF1">
    <property type="entry name" value="INNER MEMBRANE PROTEIN YBCI-RELATED"/>
    <property type="match status" value="1"/>
</dbReference>
<feature type="transmembrane region" description="Helical" evidence="1">
    <location>
        <begin position="116"/>
        <end position="142"/>
    </location>
</feature>
<dbReference type="Proteomes" id="UP001185028">
    <property type="component" value="Unassembled WGS sequence"/>
</dbReference>
<dbReference type="Pfam" id="PF04307">
    <property type="entry name" value="YdjM"/>
    <property type="match status" value="1"/>
</dbReference>
<evidence type="ECO:0000313" key="2">
    <source>
        <dbReference type="EMBL" id="MDR6243450.1"/>
    </source>
</evidence>
<reference evidence="2 3" key="1">
    <citation type="submission" date="2023-07" db="EMBL/GenBank/DDBJ databases">
        <title>Genomic Encyclopedia of Type Strains, Phase IV (KMG-IV): sequencing the most valuable type-strain genomes for metagenomic binning, comparative biology and taxonomic classification.</title>
        <authorList>
            <person name="Goeker M."/>
        </authorList>
    </citation>
    <scope>NUCLEOTIDE SEQUENCE [LARGE SCALE GENOMIC DNA]</scope>
    <source>
        <strain evidence="2 3">DSM 22170</strain>
    </source>
</reference>
<gene>
    <name evidence="2" type="ORF">JOC58_001337</name>
</gene>
<dbReference type="EMBL" id="JAVDQH010000004">
    <property type="protein sequence ID" value="MDR6243450.1"/>
    <property type="molecule type" value="Genomic_DNA"/>
</dbReference>
<keyword evidence="1" id="KW-1133">Transmembrane helix</keyword>
<evidence type="ECO:0000313" key="3">
    <source>
        <dbReference type="Proteomes" id="UP001185028"/>
    </source>
</evidence>
<dbReference type="PANTHER" id="PTHR35531">
    <property type="entry name" value="INNER MEMBRANE PROTEIN YBCI-RELATED"/>
    <property type="match status" value="1"/>
</dbReference>
<comment type="caution">
    <text evidence="2">The sequence shown here is derived from an EMBL/GenBank/DDBJ whole genome shotgun (WGS) entry which is preliminary data.</text>
</comment>
<evidence type="ECO:0000256" key="1">
    <source>
        <dbReference type="SAM" id="Phobius"/>
    </source>
</evidence>
<name>A0ABU1IW22_9BACL</name>
<dbReference type="RefSeq" id="WP_188773638.1">
    <property type="nucleotide sequence ID" value="NZ_BMMB01000001.1"/>
</dbReference>
<accession>A0ABU1IW22</accession>
<keyword evidence="1" id="KW-0812">Transmembrane</keyword>
<sequence length="152" mass="16494">MNGASHLIGGVTAAMLLGIHSPAQLAVVAVASLLPDIDRSNSLLGRWIPVLPAALEQGVGKRTITHSLLFGVGIWLLLGLLHTSWQWSFLIGYGSHLVLDVFTGRIALLWPLPYRFGIPLFGIPPIFIESLSLAGWGAWMVLGGYHHFHIML</sequence>